<protein>
    <submittedName>
        <fullName evidence="1 3">Uncharacterized protein</fullName>
    </submittedName>
</protein>
<sequence>MAHKAEEIQGYVDHNEWKNFFTTTRAVYRPPVKVNAPFLSAEGTTLLTEQLEILNHWAELFRSVLNQPSTISDAAIDRLHEI</sequence>
<organism evidence="3">
    <name type="scientific">Schistocephalus solidus</name>
    <name type="common">Tapeworm</name>
    <dbReference type="NCBI Taxonomy" id="70667"/>
    <lineage>
        <taxon>Eukaryota</taxon>
        <taxon>Metazoa</taxon>
        <taxon>Spiralia</taxon>
        <taxon>Lophotrochozoa</taxon>
        <taxon>Platyhelminthes</taxon>
        <taxon>Cestoda</taxon>
        <taxon>Eucestoda</taxon>
        <taxon>Diphyllobothriidea</taxon>
        <taxon>Diphyllobothriidae</taxon>
        <taxon>Schistocephalus</taxon>
    </lineage>
</organism>
<dbReference type="AlphaFoldDB" id="A0A183SH21"/>
<dbReference type="WBParaSite" id="SSLN_0000362201-mRNA-1">
    <property type="protein sequence ID" value="SSLN_0000362201-mRNA-1"/>
    <property type="gene ID" value="SSLN_0000362201"/>
</dbReference>
<keyword evidence="2" id="KW-1185">Reference proteome</keyword>
<gene>
    <name evidence="1" type="ORF">SSLN_LOCUS3519</name>
</gene>
<proteinExistence type="predicted"/>
<name>A0A183SH21_SCHSO</name>
<dbReference type="EMBL" id="UYSU01032560">
    <property type="protein sequence ID" value="VDL89904.1"/>
    <property type="molecule type" value="Genomic_DNA"/>
</dbReference>
<evidence type="ECO:0000313" key="3">
    <source>
        <dbReference type="WBParaSite" id="SSLN_0000362201-mRNA-1"/>
    </source>
</evidence>
<dbReference type="Proteomes" id="UP000275846">
    <property type="component" value="Unassembled WGS sequence"/>
</dbReference>
<evidence type="ECO:0000313" key="1">
    <source>
        <dbReference type="EMBL" id="VDL89904.1"/>
    </source>
</evidence>
<evidence type="ECO:0000313" key="2">
    <source>
        <dbReference type="Proteomes" id="UP000275846"/>
    </source>
</evidence>
<accession>A0A183SH21</accession>
<reference evidence="3" key="1">
    <citation type="submission" date="2016-06" db="UniProtKB">
        <authorList>
            <consortium name="WormBaseParasite"/>
        </authorList>
    </citation>
    <scope>IDENTIFICATION</scope>
</reference>
<reference evidence="1 2" key="2">
    <citation type="submission" date="2018-11" db="EMBL/GenBank/DDBJ databases">
        <authorList>
            <consortium name="Pathogen Informatics"/>
        </authorList>
    </citation>
    <scope>NUCLEOTIDE SEQUENCE [LARGE SCALE GENOMIC DNA]</scope>
    <source>
        <strain evidence="1 2">NST_G2</strain>
    </source>
</reference>